<dbReference type="Proteomes" id="UP000193487">
    <property type="component" value="Unassembled WGS sequence"/>
</dbReference>
<sequence length="137" mass="15210">MIKNQGIERMTTARDKVRQEVLLDAAAGDELPITAVDYYVKQQHSSASVSGIQDETLATIRSLAEDGLVALGAMSGEGGRWEAWDEPVDASMQRITDWYVPHYDDPPAWVFSSWIKITDKGRQVARELEAKSRGSLT</sequence>
<evidence type="ECO:0000313" key="1">
    <source>
        <dbReference type="EMBL" id="ORV98062.1"/>
    </source>
</evidence>
<keyword evidence="2" id="KW-1185">Reference proteome</keyword>
<dbReference type="EMBL" id="LQPE01000163">
    <property type="protein sequence ID" value="ORV98062.1"/>
    <property type="molecule type" value="Genomic_DNA"/>
</dbReference>
<comment type="caution">
    <text evidence="1">The sequence shown here is derived from an EMBL/GenBank/DDBJ whole genome shotgun (WGS) entry which is preliminary data.</text>
</comment>
<protein>
    <submittedName>
        <fullName evidence="1">Uncharacterized protein</fullName>
    </submittedName>
</protein>
<name>A0A1X1XGT9_9MYCO</name>
<accession>A0A1X1XGT9</accession>
<evidence type="ECO:0000313" key="2">
    <source>
        <dbReference type="Proteomes" id="UP000193487"/>
    </source>
</evidence>
<gene>
    <name evidence="1" type="ORF">AWC14_14060</name>
</gene>
<organism evidence="1 2">
    <name type="scientific">Mycobacterium kyorinense</name>
    <dbReference type="NCBI Taxonomy" id="487514"/>
    <lineage>
        <taxon>Bacteria</taxon>
        <taxon>Bacillati</taxon>
        <taxon>Actinomycetota</taxon>
        <taxon>Actinomycetes</taxon>
        <taxon>Mycobacteriales</taxon>
        <taxon>Mycobacteriaceae</taxon>
        <taxon>Mycobacterium</taxon>
    </lineage>
</organism>
<dbReference type="AlphaFoldDB" id="A0A1X1XGT9"/>
<reference evidence="1 2" key="1">
    <citation type="submission" date="2016-01" db="EMBL/GenBank/DDBJ databases">
        <title>The new phylogeny of the genus Mycobacterium.</title>
        <authorList>
            <person name="Tarcisio F."/>
            <person name="Conor M."/>
            <person name="Antonella G."/>
            <person name="Elisabetta G."/>
            <person name="Giulia F.S."/>
            <person name="Sara T."/>
            <person name="Anna F."/>
            <person name="Clotilde B."/>
            <person name="Roberto B."/>
            <person name="Veronica D.S."/>
            <person name="Fabio R."/>
            <person name="Monica P."/>
            <person name="Olivier J."/>
            <person name="Enrico T."/>
            <person name="Nicola S."/>
        </authorList>
    </citation>
    <scope>NUCLEOTIDE SEQUENCE [LARGE SCALE GENOMIC DNA]</scope>
    <source>
        <strain evidence="1 2">DSM 45166</strain>
    </source>
</reference>
<proteinExistence type="predicted"/>